<evidence type="ECO:0000313" key="2">
    <source>
        <dbReference type="EMBL" id="KAF4732198.1"/>
    </source>
</evidence>
<gene>
    <name evidence="2" type="ORF">FOZ63_005928</name>
</gene>
<keyword evidence="3" id="KW-1185">Reference proteome</keyword>
<keyword evidence="1" id="KW-1133">Transmembrane helix</keyword>
<dbReference type="AlphaFoldDB" id="A0A7J6SH28"/>
<dbReference type="Proteomes" id="UP000553632">
    <property type="component" value="Unassembled WGS sequence"/>
</dbReference>
<reference evidence="2 3" key="1">
    <citation type="submission" date="2020-04" db="EMBL/GenBank/DDBJ databases">
        <title>Perkinsus olseni comparative genomics.</title>
        <authorList>
            <person name="Bogema D.R."/>
        </authorList>
    </citation>
    <scope>NUCLEOTIDE SEQUENCE [LARGE SCALE GENOMIC DNA]</scope>
    <source>
        <strain evidence="2 3">ATCC PRA-207</strain>
    </source>
</reference>
<feature type="non-terminal residue" evidence="2">
    <location>
        <position position="1"/>
    </location>
</feature>
<proteinExistence type="predicted"/>
<feature type="non-terminal residue" evidence="2">
    <location>
        <position position="103"/>
    </location>
</feature>
<evidence type="ECO:0000256" key="1">
    <source>
        <dbReference type="SAM" id="Phobius"/>
    </source>
</evidence>
<evidence type="ECO:0000313" key="3">
    <source>
        <dbReference type="Proteomes" id="UP000553632"/>
    </source>
</evidence>
<organism evidence="2 3">
    <name type="scientific">Perkinsus olseni</name>
    <name type="common">Perkinsus atlanticus</name>
    <dbReference type="NCBI Taxonomy" id="32597"/>
    <lineage>
        <taxon>Eukaryota</taxon>
        <taxon>Sar</taxon>
        <taxon>Alveolata</taxon>
        <taxon>Perkinsozoa</taxon>
        <taxon>Perkinsea</taxon>
        <taxon>Perkinsida</taxon>
        <taxon>Perkinsidae</taxon>
        <taxon>Perkinsus</taxon>
    </lineage>
</organism>
<feature type="transmembrane region" description="Helical" evidence="1">
    <location>
        <begin position="12"/>
        <end position="31"/>
    </location>
</feature>
<sequence>EMSIASFCITSVFLQIVFFHSILLGNGFVAGDTANVQRIKRIFTPDDFEKLFPRANGYQVPPHPGPKPFNYANFLAAAAKFEKFCDEAAGGLDPDTACRKELS</sequence>
<accession>A0A7J6SH28</accession>
<keyword evidence="1" id="KW-0472">Membrane</keyword>
<dbReference type="EMBL" id="JABANO010018214">
    <property type="protein sequence ID" value="KAF4732198.1"/>
    <property type="molecule type" value="Genomic_DNA"/>
</dbReference>
<name>A0A7J6SH28_PEROL</name>
<keyword evidence="1" id="KW-0812">Transmembrane</keyword>
<dbReference type="Gene3D" id="1.10.530.10">
    <property type="match status" value="1"/>
</dbReference>
<protein>
    <submittedName>
        <fullName evidence="2">Uncharacterized protein</fullName>
    </submittedName>
</protein>
<comment type="caution">
    <text evidence="2">The sequence shown here is derived from an EMBL/GenBank/DDBJ whole genome shotgun (WGS) entry which is preliminary data.</text>
</comment>